<protein>
    <recommendedName>
        <fullName evidence="1">Protein kinase domain-containing protein</fullName>
    </recommendedName>
</protein>
<gene>
    <name evidence="2" type="ORF">F5878DRAFT_537045</name>
</gene>
<dbReference type="Gene3D" id="3.90.1200.10">
    <property type="match status" value="1"/>
</dbReference>
<proteinExistence type="predicted"/>
<dbReference type="Proteomes" id="UP001163846">
    <property type="component" value="Unassembled WGS sequence"/>
</dbReference>
<feature type="non-terminal residue" evidence="2">
    <location>
        <position position="232"/>
    </location>
</feature>
<sequence>GLKLILKISFPPEHHAAEHTFLVRRREKAVGEHAWVLNHLPKIYCSFEMPFRLDAPQHNLKKGFQDECEMRTLRGSIQEELQPLSELKTEKEFAQVYFDVVQCHHWVYTYPKILHRDISDGNIMFREEEGKIYGVLNDWDLALLDPEIESFPTFKFRTGTKPFLAHEQHSSIWRGPHQYRHDLESTFYVNFLQTCLHNAPTSQASLDPIPDNYQYGRWHSEDDEYLGQSKHS</sequence>
<evidence type="ECO:0000313" key="2">
    <source>
        <dbReference type="EMBL" id="KAJ3838667.1"/>
    </source>
</evidence>
<organism evidence="2 3">
    <name type="scientific">Lentinula raphanica</name>
    <dbReference type="NCBI Taxonomy" id="153919"/>
    <lineage>
        <taxon>Eukaryota</taxon>
        <taxon>Fungi</taxon>
        <taxon>Dikarya</taxon>
        <taxon>Basidiomycota</taxon>
        <taxon>Agaricomycotina</taxon>
        <taxon>Agaricomycetes</taxon>
        <taxon>Agaricomycetidae</taxon>
        <taxon>Agaricales</taxon>
        <taxon>Marasmiineae</taxon>
        <taxon>Omphalotaceae</taxon>
        <taxon>Lentinula</taxon>
    </lineage>
</organism>
<dbReference type="EMBL" id="MU806170">
    <property type="protein sequence ID" value="KAJ3838667.1"/>
    <property type="molecule type" value="Genomic_DNA"/>
</dbReference>
<dbReference type="PANTHER" id="PTHR38248">
    <property type="entry name" value="FUNK1 6"/>
    <property type="match status" value="1"/>
</dbReference>
<keyword evidence="3" id="KW-1185">Reference proteome</keyword>
<accession>A0AA38UHP0</accession>
<comment type="caution">
    <text evidence="2">The sequence shown here is derived from an EMBL/GenBank/DDBJ whole genome shotgun (WGS) entry which is preliminary data.</text>
</comment>
<evidence type="ECO:0000259" key="1">
    <source>
        <dbReference type="PROSITE" id="PS50011"/>
    </source>
</evidence>
<dbReference type="PANTHER" id="PTHR38248:SF2">
    <property type="entry name" value="FUNK1 11"/>
    <property type="match status" value="1"/>
</dbReference>
<dbReference type="Pfam" id="PF17667">
    <property type="entry name" value="Pkinase_fungal"/>
    <property type="match status" value="1"/>
</dbReference>
<dbReference type="PROSITE" id="PS50011">
    <property type="entry name" value="PROTEIN_KINASE_DOM"/>
    <property type="match status" value="1"/>
</dbReference>
<dbReference type="SUPFAM" id="SSF56112">
    <property type="entry name" value="Protein kinase-like (PK-like)"/>
    <property type="match status" value="1"/>
</dbReference>
<dbReference type="AlphaFoldDB" id="A0AA38UHP0"/>
<dbReference type="GO" id="GO:0005524">
    <property type="term" value="F:ATP binding"/>
    <property type="evidence" value="ECO:0007669"/>
    <property type="project" value="InterPro"/>
</dbReference>
<evidence type="ECO:0000313" key="3">
    <source>
        <dbReference type="Proteomes" id="UP001163846"/>
    </source>
</evidence>
<feature type="domain" description="Protein kinase" evidence="1">
    <location>
        <begin position="1"/>
        <end position="232"/>
    </location>
</feature>
<dbReference type="GO" id="GO:0004672">
    <property type="term" value="F:protein kinase activity"/>
    <property type="evidence" value="ECO:0007669"/>
    <property type="project" value="InterPro"/>
</dbReference>
<name>A0AA38UHP0_9AGAR</name>
<dbReference type="InterPro" id="IPR040976">
    <property type="entry name" value="Pkinase_fungal"/>
</dbReference>
<reference evidence="2" key="1">
    <citation type="submission" date="2022-08" db="EMBL/GenBank/DDBJ databases">
        <authorList>
            <consortium name="DOE Joint Genome Institute"/>
            <person name="Min B."/>
            <person name="Riley R."/>
            <person name="Sierra-Patev S."/>
            <person name="Naranjo-Ortiz M."/>
            <person name="Looney B."/>
            <person name="Konkel Z."/>
            <person name="Slot J.C."/>
            <person name="Sakamoto Y."/>
            <person name="Steenwyk J.L."/>
            <person name="Rokas A."/>
            <person name="Carro J."/>
            <person name="Camarero S."/>
            <person name="Ferreira P."/>
            <person name="Molpeceres G."/>
            <person name="Ruiz-Duenas F.J."/>
            <person name="Serrano A."/>
            <person name="Henrissat B."/>
            <person name="Drula E."/>
            <person name="Hughes K.W."/>
            <person name="Mata J.L."/>
            <person name="Ishikawa N.K."/>
            <person name="Vargas-Isla R."/>
            <person name="Ushijima S."/>
            <person name="Smith C.A."/>
            <person name="Ahrendt S."/>
            <person name="Andreopoulos W."/>
            <person name="He G."/>
            <person name="Labutti K."/>
            <person name="Lipzen A."/>
            <person name="Ng V."/>
            <person name="Sandor L."/>
            <person name="Barry K."/>
            <person name="Martinez A.T."/>
            <person name="Xiao Y."/>
            <person name="Gibbons J.G."/>
            <person name="Terashima K."/>
            <person name="Hibbett D.S."/>
            <person name="Grigoriev I.V."/>
        </authorList>
    </citation>
    <scope>NUCLEOTIDE SEQUENCE</scope>
    <source>
        <strain evidence="2">TFB9207</strain>
    </source>
</reference>
<dbReference type="InterPro" id="IPR000719">
    <property type="entry name" value="Prot_kinase_dom"/>
</dbReference>
<dbReference type="InterPro" id="IPR011009">
    <property type="entry name" value="Kinase-like_dom_sf"/>
</dbReference>